<dbReference type="GO" id="GO:0015628">
    <property type="term" value="P:protein secretion by the type II secretion system"/>
    <property type="evidence" value="ECO:0007669"/>
    <property type="project" value="InterPro"/>
</dbReference>
<dbReference type="InterPro" id="IPR012902">
    <property type="entry name" value="N_methyl_site"/>
</dbReference>
<dbReference type="RefSeq" id="WP_123211760.1">
    <property type="nucleotide sequence ID" value="NZ_RJVO01000004.1"/>
</dbReference>
<evidence type="ECO:0000313" key="13">
    <source>
        <dbReference type="EMBL" id="ROH89463.1"/>
    </source>
</evidence>
<dbReference type="EMBL" id="RJVO01000004">
    <property type="protein sequence ID" value="ROH89463.1"/>
    <property type="molecule type" value="Genomic_DNA"/>
</dbReference>
<evidence type="ECO:0000256" key="6">
    <source>
        <dbReference type="ARBA" id="ARBA00022692"/>
    </source>
</evidence>
<dbReference type="GO" id="GO:0005886">
    <property type="term" value="C:plasma membrane"/>
    <property type="evidence" value="ECO:0007669"/>
    <property type="project" value="UniProtKB-SubCell"/>
</dbReference>
<protein>
    <recommendedName>
        <fullName evidence="2">Type II secretion system protein H</fullName>
    </recommendedName>
    <alternativeName>
        <fullName evidence="10">General secretion pathway protein H</fullName>
    </alternativeName>
</protein>
<dbReference type="PROSITE" id="PS00409">
    <property type="entry name" value="PROKAR_NTER_METHYL"/>
    <property type="match status" value="1"/>
</dbReference>
<evidence type="ECO:0000256" key="11">
    <source>
        <dbReference type="SAM" id="Phobius"/>
    </source>
</evidence>
<dbReference type="Pfam" id="PF07963">
    <property type="entry name" value="N_methyl"/>
    <property type="match status" value="1"/>
</dbReference>
<evidence type="ECO:0000256" key="9">
    <source>
        <dbReference type="ARBA" id="ARBA00025772"/>
    </source>
</evidence>
<dbReference type="SUPFAM" id="SSF54523">
    <property type="entry name" value="Pili subunits"/>
    <property type="match status" value="1"/>
</dbReference>
<gene>
    <name evidence="13" type="ORF">ED208_09995</name>
</gene>
<dbReference type="InterPro" id="IPR022346">
    <property type="entry name" value="T2SS_GspH"/>
</dbReference>
<comment type="subcellular location">
    <subcellularLocation>
        <location evidence="1">Cell inner membrane</location>
        <topology evidence="1">Single-pass membrane protein</topology>
    </subcellularLocation>
</comment>
<evidence type="ECO:0000256" key="1">
    <source>
        <dbReference type="ARBA" id="ARBA00004377"/>
    </source>
</evidence>
<comment type="similarity">
    <text evidence="9">Belongs to the GSP H family.</text>
</comment>
<evidence type="ECO:0000256" key="2">
    <source>
        <dbReference type="ARBA" id="ARBA00021549"/>
    </source>
</evidence>
<keyword evidence="8 11" id="KW-0472">Membrane</keyword>
<evidence type="ECO:0000313" key="14">
    <source>
        <dbReference type="Proteomes" id="UP000282106"/>
    </source>
</evidence>
<dbReference type="AlphaFoldDB" id="A0A3N0V9K4"/>
<keyword evidence="14" id="KW-1185">Reference proteome</keyword>
<dbReference type="InterPro" id="IPR045584">
    <property type="entry name" value="Pilin-like"/>
</dbReference>
<dbReference type="GO" id="GO:0015627">
    <property type="term" value="C:type II protein secretion system complex"/>
    <property type="evidence" value="ECO:0007669"/>
    <property type="project" value="InterPro"/>
</dbReference>
<keyword evidence="6 11" id="KW-0812">Transmembrane</keyword>
<name>A0A3N0V9K4_9GAMM</name>
<keyword evidence="4" id="KW-0488">Methylation</keyword>
<evidence type="ECO:0000256" key="7">
    <source>
        <dbReference type="ARBA" id="ARBA00022989"/>
    </source>
</evidence>
<dbReference type="Gene3D" id="3.55.40.10">
    <property type="entry name" value="minor pseudopilin epsh domain"/>
    <property type="match status" value="1"/>
</dbReference>
<evidence type="ECO:0000259" key="12">
    <source>
        <dbReference type="Pfam" id="PF12019"/>
    </source>
</evidence>
<keyword evidence="5" id="KW-0997">Cell inner membrane</keyword>
<accession>A0A3N0V9K4</accession>
<reference evidence="13 14" key="1">
    <citation type="submission" date="2018-10" db="EMBL/GenBank/DDBJ databases">
        <authorList>
            <person name="Chen W.-M."/>
        </authorList>
    </citation>
    <scope>NUCLEOTIDE SEQUENCE [LARGE SCALE GENOMIC DNA]</scope>
    <source>
        <strain evidence="13 14">THS-13</strain>
    </source>
</reference>
<keyword evidence="7 11" id="KW-1133">Transmembrane helix</keyword>
<dbReference type="Pfam" id="PF12019">
    <property type="entry name" value="GspH"/>
    <property type="match status" value="1"/>
</dbReference>
<evidence type="ECO:0000256" key="10">
    <source>
        <dbReference type="ARBA" id="ARBA00030775"/>
    </source>
</evidence>
<evidence type="ECO:0000256" key="4">
    <source>
        <dbReference type="ARBA" id="ARBA00022481"/>
    </source>
</evidence>
<comment type="caution">
    <text evidence="13">The sequence shown here is derived from an EMBL/GenBank/DDBJ whole genome shotgun (WGS) entry which is preliminary data.</text>
</comment>
<evidence type="ECO:0000256" key="5">
    <source>
        <dbReference type="ARBA" id="ARBA00022519"/>
    </source>
</evidence>
<dbReference type="NCBIfam" id="TIGR02532">
    <property type="entry name" value="IV_pilin_GFxxxE"/>
    <property type="match status" value="1"/>
</dbReference>
<feature type="domain" description="General secretion pathway GspH" evidence="12">
    <location>
        <begin position="61"/>
        <end position="172"/>
    </location>
</feature>
<sequence length="201" mass="21534">MLGNWMPVASGWLGHSHKTCRQGGFTLLELLVTVAVAGVLLGLAIPAFDQVARRNQLAVTSNQILLAAGTARQLAVSGNRAIAFCAGRSEVGCHGDWSLQEWLVFEDQDRDGVFDSGERLHLESRSNSSSYLTVAANGPFRNRVVFTPTGRAETATGAFAAGRVRVCVERMPADNTIDLVLIGSGRIVTEHHDHAGRCLAP</sequence>
<dbReference type="InParanoid" id="A0A3N0V9K4"/>
<organism evidence="13 14">
    <name type="scientific">Stagnimonas aquatica</name>
    <dbReference type="NCBI Taxonomy" id="2689987"/>
    <lineage>
        <taxon>Bacteria</taxon>
        <taxon>Pseudomonadati</taxon>
        <taxon>Pseudomonadota</taxon>
        <taxon>Gammaproteobacteria</taxon>
        <taxon>Nevskiales</taxon>
        <taxon>Nevskiaceae</taxon>
        <taxon>Stagnimonas</taxon>
    </lineage>
</organism>
<evidence type="ECO:0000256" key="3">
    <source>
        <dbReference type="ARBA" id="ARBA00022475"/>
    </source>
</evidence>
<keyword evidence="3" id="KW-1003">Cell membrane</keyword>
<dbReference type="Proteomes" id="UP000282106">
    <property type="component" value="Unassembled WGS sequence"/>
</dbReference>
<feature type="transmembrane region" description="Helical" evidence="11">
    <location>
        <begin position="27"/>
        <end position="48"/>
    </location>
</feature>
<proteinExistence type="inferred from homology"/>
<evidence type="ECO:0000256" key="8">
    <source>
        <dbReference type="ARBA" id="ARBA00023136"/>
    </source>
</evidence>